<sequence length="122" mass="13980">MQTRRESSRPNLDSPIKRIMIGPLFDLPADIVMAPFYTSSLSVWCVQYHQCHQASLSPAAVLSCSKAKEREVTTYQRQQDIINVAKSLYAFIRRGEMKPCNVAERLAEMMQLSRCTVLRKEN</sequence>
<accession>A0ABQ9IHY2</accession>
<dbReference type="Proteomes" id="UP001159363">
    <property type="component" value="Chromosome 1"/>
</dbReference>
<gene>
    <name evidence="1" type="ORF">PR048_001642</name>
</gene>
<comment type="caution">
    <text evidence="1">The sequence shown here is derived from an EMBL/GenBank/DDBJ whole genome shotgun (WGS) entry which is preliminary data.</text>
</comment>
<dbReference type="EMBL" id="JARBHB010000001">
    <property type="protein sequence ID" value="KAJ8896298.1"/>
    <property type="molecule type" value="Genomic_DNA"/>
</dbReference>
<protein>
    <recommendedName>
        <fullName evidence="3">HTH gntR-type domain-containing protein</fullName>
    </recommendedName>
</protein>
<evidence type="ECO:0000313" key="1">
    <source>
        <dbReference type="EMBL" id="KAJ8896298.1"/>
    </source>
</evidence>
<organism evidence="1 2">
    <name type="scientific">Dryococelus australis</name>
    <dbReference type="NCBI Taxonomy" id="614101"/>
    <lineage>
        <taxon>Eukaryota</taxon>
        <taxon>Metazoa</taxon>
        <taxon>Ecdysozoa</taxon>
        <taxon>Arthropoda</taxon>
        <taxon>Hexapoda</taxon>
        <taxon>Insecta</taxon>
        <taxon>Pterygota</taxon>
        <taxon>Neoptera</taxon>
        <taxon>Polyneoptera</taxon>
        <taxon>Phasmatodea</taxon>
        <taxon>Verophasmatodea</taxon>
        <taxon>Anareolatae</taxon>
        <taxon>Phasmatidae</taxon>
        <taxon>Eurycanthinae</taxon>
        <taxon>Dryococelus</taxon>
    </lineage>
</organism>
<evidence type="ECO:0008006" key="3">
    <source>
        <dbReference type="Google" id="ProtNLM"/>
    </source>
</evidence>
<reference evidence="1 2" key="1">
    <citation type="submission" date="2023-02" db="EMBL/GenBank/DDBJ databases">
        <title>LHISI_Scaffold_Assembly.</title>
        <authorList>
            <person name="Stuart O.P."/>
            <person name="Cleave R."/>
            <person name="Magrath M.J.L."/>
            <person name="Mikheyev A.S."/>
        </authorList>
    </citation>
    <scope>NUCLEOTIDE SEQUENCE [LARGE SCALE GENOMIC DNA]</scope>
    <source>
        <strain evidence="1">Daus_M_001</strain>
        <tissue evidence="1">Leg muscle</tissue>
    </source>
</reference>
<proteinExistence type="predicted"/>
<name>A0ABQ9IHY2_9NEOP</name>
<keyword evidence="2" id="KW-1185">Reference proteome</keyword>
<evidence type="ECO:0000313" key="2">
    <source>
        <dbReference type="Proteomes" id="UP001159363"/>
    </source>
</evidence>